<evidence type="ECO:0000256" key="4">
    <source>
        <dbReference type="ARBA" id="ARBA00022692"/>
    </source>
</evidence>
<comment type="function">
    <text evidence="9">Part of the twin-arginine translocation (Tat) system that transports large folded proteins containing a characteristic twin-arginine motif in their signal peptide across membranes. Together with TatC, TatB is part of a receptor directly interacting with Tat signal peptides. TatB may form an oligomeric binding site that transiently accommodates folded Tat precursor proteins before their translocation.</text>
</comment>
<keyword evidence="8 9" id="KW-0472">Membrane</keyword>
<dbReference type="HAMAP" id="MF_00237">
    <property type="entry name" value="TatB"/>
    <property type="match status" value="1"/>
</dbReference>
<comment type="caution">
    <text evidence="11">The sequence shown here is derived from an EMBL/GenBank/DDBJ whole genome shotgun (WGS) entry which is preliminary data.</text>
</comment>
<evidence type="ECO:0000313" key="11">
    <source>
        <dbReference type="EMBL" id="RJG17989.1"/>
    </source>
</evidence>
<gene>
    <name evidence="9 11" type="primary">tatB</name>
    <name evidence="11" type="ORF">D4A39_05715</name>
</gene>
<keyword evidence="12" id="KW-1185">Reference proteome</keyword>
<accession>A0A418XY95</accession>
<dbReference type="NCBIfam" id="TIGR01410">
    <property type="entry name" value="tatB"/>
    <property type="match status" value="1"/>
</dbReference>
<dbReference type="PRINTS" id="PR01506">
    <property type="entry name" value="TATBPROTEIN"/>
</dbReference>
<sequence>MFDIGFTELALIFVIGLVVLGPERLPTVARTLGHWMGRARSTFNNLKNELEREAVTLDMRERMEKQMRQMGLDEDSIREAKESLLSPEQIHKARQPASKENRIHPDPPQDEDQGQEPPRND</sequence>
<dbReference type="Proteomes" id="UP000283734">
    <property type="component" value="Unassembled WGS sequence"/>
</dbReference>
<dbReference type="AlphaFoldDB" id="A0A418XY95"/>
<dbReference type="Gene3D" id="1.20.5.3310">
    <property type="match status" value="1"/>
</dbReference>
<evidence type="ECO:0000256" key="5">
    <source>
        <dbReference type="ARBA" id="ARBA00022927"/>
    </source>
</evidence>
<dbReference type="RefSeq" id="WP_022985307.1">
    <property type="nucleotide sequence ID" value="NZ_CAXGPP010000008.1"/>
</dbReference>
<evidence type="ECO:0000256" key="10">
    <source>
        <dbReference type="SAM" id="MobiDB-lite"/>
    </source>
</evidence>
<dbReference type="InterPro" id="IPR018448">
    <property type="entry name" value="TatB"/>
</dbReference>
<name>A0A418XY95_9GAMM</name>
<dbReference type="EMBL" id="QYYA01000002">
    <property type="protein sequence ID" value="RJG17989.1"/>
    <property type="molecule type" value="Genomic_DNA"/>
</dbReference>
<organism evidence="11 12">
    <name type="scientific">Alcanivorax profundi</name>
    <dbReference type="NCBI Taxonomy" id="2338368"/>
    <lineage>
        <taxon>Bacteria</taxon>
        <taxon>Pseudomonadati</taxon>
        <taxon>Pseudomonadota</taxon>
        <taxon>Gammaproteobacteria</taxon>
        <taxon>Oceanospirillales</taxon>
        <taxon>Alcanivoracaceae</taxon>
        <taxon>Alcanivorax</taxon>
    </lineage>
</organism>
<keyword evidence="5 9" id="KW-0653">Protein transport</keyword>
<dbReference type="OrthoDB" id="9816005at2"/>
<feature type="compositionally biased region" description="Basic and acidic residues" evidence="10">
    <location>
        <begin position="97"/>
        <end position="107"/>
    </location>
</feature>
<keyword evidence="7 9" id="KW-0811">Translocation</keyword>
<evidence type="ECO:0000256" key="7">
    <source>
        <dbReference type="ARBA" id="ARBA00023010"/>
    </source>
</evidence>
<keyword evidence="3 9" id="KW-1003">Cell membrane</keyword>
<evidence type="ECO:0000256" key="3">
    <source>
        <dbReference type="ARBA" id="ARBA00022475"/>
    </source>
</evidence>
<evidence type="ECO:0000256" key="9">
    <source>
        <dbReference type="HAMAP-Rule" id="MF_00237"/>
    </source>
</evidence>
<dbReference type="PANTHER" id="PTHR33162">
    <property type="entry name" value="SEC-INDEPENDENT PROTEIN TRANSLOCASE PROTEIN TATA, CHLOROPLASTIC"/>
    <property type="match status" value="1"/>
</dbReference>
<dbReference type="GO" id="GO:0008320">
    <property type="term" value="F:protein transmembrane transporter activity"/>
    <property type="evidence" value="ECO:0007669"/>
    <property type="project" value="UniProtKB-UniRule"/>
</dbReference>
<dbReference type="Pfam" id="PF02416">
    <property type="entry name" value="TatA_B_E"/>
    <property type="match status" value="1"/>
</dbReference>
<evidence type="ECO:0000256" key="1">
    <source>
        <dbReference type="ARBA" id="ARBA00004167"/>
    </source>
</evidence>
<evidence type="ECO:0000256" key="6">
    <source>
        <dbReference type="ARBA" id="ARBA00022989"/>
    </source>
</evidence>
<keyword evidence="2 9" id="KW-0813">Transport</keyword>
<dbReference type="GO" id="GO:0033281">
    <property type="term" value="C:TAT protein transport complex"/>
    <property type="evidence" value="ECO:0007669"/>
    <property type="project" value="UniProtKB-UniRule"/>
</dbReference>
<evidence type="ECO:0000256" key="2">
    <source>
        <dbReference type="ARBA" id="ARBA00022448"/>
    </source>
</evidence>
<comment type="similarity">
    <text evidence="9">Belongs to the TatB family.</text>
</comment>
<evidence type="ECO:0000256" key="8">
    <source>
        <dbReference type="ARBA" id="ARBA00023136"/>
    </source>
</evidence>
<dbReference type="PANTHER" id="PTHR33162:SF1">
    <property type="entry name" value="SEC-INDEPENDENT PROTEIN TRANSLOCASE PROTEIN TATA, CHLOROPLASTIC"/>
    <property type="match status" value="1"/>
</dbReference>
<comment type="subcellular location">
    <subcellularLocation>
        <location evidence="9">Cell membrane</location>
        <topology evidence="9">Single-pass membrane protein</topology>
    </subcellularLocation>
    <subcellularLocation>
        <location evidence="1">Membrane</location>
        <topology evidence="1">Single-pass membrane protein</topology>
    </subcellularLocation>
</comment>
<dbReference type="InterPro" id="IPR003369">
    <property type="entry name" value="TatA/B/E"/>
</dbReference>
<keyword evidence="4 9" id="KW-0812">Transmembrane</keyword>
<evidence type="ECO:0000313" key="12">
    <source>
        <dbReference type="Proteomes" id="UP000283734"/>
    </source>
</evidence>
<protein>
    <recommendedName>
        <fullName evidence="9">Sec-independent protein translocase protein TatB</fullName>
    </recommendedName>
</protein>
<dbReference type="GO" id="GO:0043953">
    <property type="term" value="P:protein transport by the Tat complex"/>
    <property type="evidence" value="ECO:0007669"/>
    <property type="project" value="UniProtKB-UniRule"/>
</dbReference>
<proteinExistence type="inferred from homology"/>
<reference evidence="11 12" key="1">
    <citation type="submission" date="2018-09" db="EMBL/GenBank/DDBJ databases">
        <title>Alcanivorax profundi sp. nov., isolated from 1000 m-depth seawater of the Mariana Trench.</title>
        <authorList>
            <person name="Liu J."/>
        </authorList>
    </citation>
    <scope>NUCLEOTIDE SEQUENCE [LARGE SCALE GENOMIC DNA]</scope>
    <source>
        <strain evidence="11 12">MTEO17</strain>
    </source>
</reference>
<keyword evidence="6 9" id="KW-1133">Transmembrane helix</keyword>
<feature type="region of interest" description="Disordered" evidence="10">
    <location>
        <begin position="66"/>
        <end position="121"/>
    </location>
</feature>
<comment type="subunit">
    <text evidence="9">The Tat system comprises two distinct complexes: a TatABC complex, containing multiple copies of TatA, TatB and TatC subunits, and a separate TatA complex, containing only TatA subunits. Substrates initially bind to the TatABC complex, which probably triggers association of the separate TatA complex to form the active translocon.</text>
</comment>